<dbReference type="Proteomes" id="UP000297982">
    <property type="component" value="Unassembled WGS sequence"/>
</dbReference>
<keyword evidence="2" id="KW-0175">Coiled coil</keyword>
<gene>
    <name evidence="4" type="primary">essB</name>
    <name evidence="4" type="ORF">E4663_00180</name>
</gene>
<dbReference type="InterPro" id="IPR018778">
    <property type="entry name" value="T7SS_EssB"/>
</dbReference>
<evidence type="ECO:0000313" key="5">
    <source>
        <dbReference type="Proteomes" id="UP000297982"/>
    </source>
</evidence>
<evidence type="ECO:0000256" key="3">
    <source>
        <dbReference type="SAM" id="Phobius"/>
    </source>
</evidence>
<evidence type="ECO:0000256" key="2">
    <source>
        <dbReference type="SAM" id="Coils"/>
    </source>
</evidence>
<dbReference type="NCBIfam" id="TIGR03926">
    <property type="entry name" value="T7_EssB"/>
    <property type="match status" value="1"/>
</dbReference>
<keyword evidence="3" id="KW-1133">Transmembrane helix</keyword>
<dbReference type="Gene3D" id="1.25.40.680">
    <property type="entry name" value="Type VII secretion system EssB, C-terminal-like domain"/>
    <property type="match status" value="1"/>
</dbReference>
<keyword evidence="5" id="KW-1185">Reference proteome</keyword>
<feature type="transmembrane region" description="Helical" evidence="3">
    <location>
        <begin position="224"/>
        <end position="243"/>
    </location>
</feature>
<dbReference type="RefSeq" id="WP_135326190.1">
    <property type="nucleotide sequence ID" value="NZ_SRJC01000001.1"/>
</dbReference>
<evidence type="ECO:0000256" key="1">
    <source>
        <dbReference type="ARBA" id="ARBA00010163"/>
    </source>
</evidence>
<keyword evidence="3" id="KW-0812">Transmembrane</keyword>
<dbReference type="InterPro" id="IPR042565">
    <property type="entry name" value="T7SS_EssB_C"/>
</dbReference>
<reference evidence="4 5" key="1">
    <citation type="journal article" date="2003" name="Int. J. Syst. Evol. Microbiol.">
        <title>Halobacillus salinus sp. nov., isolated from a salt lake on the coast of the East Sea in Korea.</title>
        <authorList>
            <person name="Yoon J.H."/>
            <person name="Kang K.H."/>
            <person name="Park Y.H."/>
        </authorList>
    </citation>
    <scope>NUCLEOTIDE SEQUENCE [LARGE SCALE GENOMIC DNA]</scope>
    <source>
        <strain evidence="4 5">HSL-3</strain>
    </source>
</reference>
<evidence type="ECO:0000313" key="4">
    <source>
        <dbReference type="EMBL" id="TGB03459.1"/>
    </source>
</evidence>
<organism evidence="4 5">
    <name type="scientific">Halobacillus salinus</name>
    <dbReference type="NCBI Taxonomy" id="192814"/>
    <lineage>
        <taxon>Bacteria</taxon>
        <taxon>Bacillati</taxon>
        <taxon>Bacillota</taxon>
        <taxon>Bacilli</taxon>
        <taxon>Bacillales</taxon>
        <taxon>Bacillaceae</taxon>
        <taxon>Halobacillus</taxon>
    </lineage>
</organism>
<comment type="caution">
    <text evidence="4">The sequence shown here is derived from an EMBL/GenBank/DDBJ whole genome shotgun (WGS) entry which is preliminary data.</text>
</comment>
<accession>A0A4Z0H0E6</accession>
<protein>
    <submittedName>
        <fullName evidence="4">Type VII secretion protein EssB</fullName>
    </submittedName>
</protein>
<dbReference type="Pfam" id="PF10140">
    <property type="entry name" value="YukC"/>
    <property type="match status" value="1"/>
</dbReference>
<feature type="coiled-coil region" evidence="2">
    <location>
        <begin position="355"/>
        <end position="382"/>
    </location>
</feature>
<proteinExistence type="inferred from homology"/>
<keyword evidence="3" id="KW-0472">Membrane</keyword>
<dbReference type="STRING" id="192814.GCA_900166575_00329"/>
<name>A0A4Z0H0E6_9BACI</name>
<dbReference type="Gene3D" id="1.10.510.10">
    <property type="entry name" value="Transferase(Phosphotransferase) domain 1"/>
    <property type="match status" value="1"/>
</dbReference>
<dbReference type="EMBL" id="SRJC01000001">
    <property type="protein sequence ID" value="TGB03459.1"/>
    <property type="molecule type" value="Genomic_DNA"/>
</dbReference>
<dbReference type="AlphaFoldDB" id="A0A4Z0H0E6"/>
<comment type="similarity">
    <text evidence="1">Belongs to the EssB family.</text>
</comment>
<sequence length="386" mass="45278">MVDTQPTYFRQITGADISREDGTYRVVYQKARLRMQDEREIHILHDIDSTMKKSIASTEDEVELTVEAPDHYLPYAAVKHKSEYSRWMFADQLIKVVEQHRFSRLNQLICPENILVDAGMTPHFIHYGVKESLPPYETDSARVFEELKAAVAEMIDLSESFVYYLKFRDTMSVDEEVRAVLLSEDFDTLKQIVRNHLDELEKREAELVKEPEPKWRKRRNRLRASIALTVPLVAVIVYAFFFVQPKQAALLDSHEAFLQQDYESVIEALADYPPEDLSQTSSYQLARSYIQQESWQPDRTIDLETDEDYLRYWIHMGRSEYQEAVTLAKSWEDTDLILLSLTQHLDEVKGANLSPEEKEKQLERIQAEIEEYERVKEEQQQDQQGA</sequence>